<evidence type="ECO:0000313" key="6">
    <source>
        <dbReference type="Proteomes" id="UP001202328"/>
    </source>
</evidence>
<feature type="region of interest" description="Disordered" evidence="3">
    <location>
        <begin position="148"/>
        <end position="179"/>
    </location>
</feature>
<comment type="caution">
    <text evidence="5">The sequence shown here is derived from an EMBL/GenBank/DDBJ whole genome shotgun (WGS) entry which is preliminary data.</text>
</comment>
<keyword evidence="1" id="KW-0677">Repeat</keyword>
<evidence type="ECO:0000256" key="3">
    <source>
        <dbReference type="SAM" id="MobiDB-lite"/>
    </source>
</evidence>
<gene>
    <name evidence="5" type="ORF">MKW98_013027</name>
</gene>
<dbReference type="SUPFAM" id="SSF54791">
    <property type="entry name" value="Eukaryotic type KH-domain (KH-domain type I)"/>
    <property type="match status" value="4"/>
</dbReference>
<dbReference type="InterPro" id="IPR004088">
    <property type="entry name" value="KH_dom_type_1"/>
</dbReference>
<dbReference type="CDD" id="cd22460">
    <property type="entry name" value="KH-I_PEPPER_rpt2_like"/>
    <property type="match status" value="2"/>
</dbReference>
<feature type="region of interest" description="Disordered" evidence="3">
    <location>
        <begin position="706"/>
        <end position="737"/>
    </location>
</feature>
<organism evidence="5 6">
    <name type="scientific">Papaver atlanticum</name>
    <dbReference type="NCBI Taxonomy" id="357466"/>
    <lineage>
        <taxon>Eukaryota</taxon>
        <taxon>Viridiplantae</taxon>
        <taxon>Streptophyta</taxon>
        <taxon>Embryophyta</taxon>
        <taxon>Tracheophyta</taxon>
        <taxon>Spermatophyta</taxon>
        <taxon>Magnoliopsida</taxon>
        <taxon>Ranunculales</taxon>
        <taxon>Papaveraceae</taxon>
        <taxon>Papaveroideae</taxon>
        <taxon>Papaver</taxon>
    </lineage>
</organism>
<dbReference type="AlphaFoldDB" id="A0AAD4XGD9"/>
<evidence type="ECO:0000256" key="1">
    <source>
        <dbReference type="ARBA" id="ARBA00022737"/>
    </source>
</evidence>
<proteinExistence type="predicted"/>
<evidence type="ECO:0000256" key="2">
    <source>
        <dbReference type="PROSITE-ProRule" id="PRU00117"/>
    </source>
</evidence>
<keyword evidence="6" id="KW-1185">Reference proteome</keyword>
<keyword evidence="2" id="KW-0694">RNA-binding</keyword>
<feature type="region of interest" description="Disordered" evidence="3">
    <location>
        <begin position="47"/>
        <end position="67"/>
    </location>
</feature>
<dbReference type="EMBL" id="JAJJMB010010308">
    <property type="protein sequence ID" value="KAI3909973.1"/>
    <property type="molecule type" value="Genomic_DNA"/>
</dbReference>
<dbReference type="InterPro" id="IPR036612">
    <property type="entry name" value="KH_dom_type_1_sf"/>
</dbReference>
<feature type="domain" description="K Homology" evidence="4">
    <location>
        <begin position="578"/>
        <end position="653"/>
    </location>
</feature>
<dbReference type="PANTHER" id="PTHR10288">
    <property type="entry name" value="KH DOMAIN CONTAINING RNA BINDING PROTEIN"/>
    <property type="match status" value="1"/>
</dbReference>
<dbReference type="Proteomes" id="UP001202328">
    <property type="component" value="Unassembled WGS sequence"/>
</dbReference>
<feature type="domain" description="K Homology" evidence="4">
    <location>
        <begin position="82"/>
        <end position="153"/>
    </location>
</feature>
<feature type="compositionally biased region" description="Basic and acidic residues" evidence="3">
    <location>
        <begin position="231"/>
        <end position="249"/>
    </location>
</feature>
<dbReference type="SMART" id="SM00322">
    <property type="entry name" value="KH"/>
    <property type="match status" value="4"/>
</dbReference>
<evidence type="ECO:0000259" key="4">
    <source>
        <dbReference type="SMART" id="SM00322"/>
    </source>
</evidence>
<dbReference type="CDD" id="cd22459">
    <property type="entry name" value="KH-I_PEPPER_rpt1_like"/>
    <property type="match status" value="2"/>
</dbReference>
<dbReference type="Gene3D" id="3.30.1370.10">
    <property type="entry name" value="K Homology domain, type 1"/>
    <property type="match status" value="1"/>
</dbReference>
<evidence type="ECO:0000313" key="5">
    <source>
        <dbReference type="EMBL" id="KAI3909973.1"/>
    </source>
</evidence>
<dbReference type="InterPro" id="IPR004087">
    <property type="entry name" value="KH_dom"/>
</dbReference>
<feature type="compositionally biased region" description="Basic and acidic residues" evidence="3">
    <location>
        <begin position="256"/>
        <end position="301"/>
    </location>
</feature>
<reference evidence="5" key="1">
    <citation type="submission" date="2022-04" db="EMBL/GenBank/DDBJ databases">
        <title>A functionally conserved STORR gene fusion in Papaver species that diverged 16.8 million years ago.</title>
        <authorList>
            <person name="Catania T."/>
        </authorList>
    </citation>
    <scope>NUCLEOTIDE SEQUENCE</scope>
    <source>
        <strain evidence="5">S-188037</strain>
    </source>
</reference>
<dbReference type="GO" id="GO:0003723">
    <property type="term" value="F:RNA binding"/>
    <property type="evidence" value="ECO:0007669"/>
    <property type="project" value="UniProtKB-UniRule"/>
</dbReference>
<protein>
    <recommendedName>
        <fullName evidence="4">K Homology domain-containing protein</fullName>
    </recommendedName>
</protein>
<feature type="region of interest" description="Disordered" evidence="3">
    <location>
        <begin position="414"/>
        <end position="469"/>
    </location>
</feature>
<name>A0AAD4XGD9_9MAGN</name>
<dbReference type="Gene3D" id="3.30.310.210">
    <property type="match status" value="2"/>
</dbReference>
<feature type="compositionally biased region" description="Pro residues" evidence="3">
    <location>
        <begin position="442"/>
        <end position="454"/>
    </location>
</feature>
<dbReference type="PROSITE" id="PS50084">
    <property type="entry name" value="KH_TYPE_1"/>
    <property type="match status" value="5"/>
</dbReference>
<dbReference type="Pfam" id="PF00013">
    <property type="entry name" value="KH_1"/>
    <property type="match status" value="4"/>
</dbReference>
<sequence>MLCFYAFPKNPNPLSDFHFPPKRRAQILCFCKGLAWYINSVMSFSVTPSKRPHDRNEQNGKGKWQKTQGYYPPLQPLKISPGSIVFRVLCPVSKSGSVIGKGGTIVSQIRQVTGAKVRVEEPVPGDDERVIVIVGPEKEVVEVNGEQIKGDEENNNGVSEGGDMNENDKGNEVEVETESNKEMVNMEVKEEKGVEDDVEVKSKEVKVEMQVEDDMEVKKESKEGLQSMEVTEEKGVEDDFKPKEVKEEMGVEDDKEASKSEEPKEEEKVVEDVKEDSESNEVKDVKEHSELNEVKEDKEAKSTAPVEDSQAEKGNSAVQRALFLVFERMVEGELEGDEGEKASTVVRLLVLSTQVGCLLGKGGSVIKQMAAGSGAQIRILPRDKLPLCASQTDELVQLTGGLDAVRKALQSVSQQLLDNPPRDRDTFPASKHTGSSNNSFGPPVPKPDIRPPPNHHFSGQGATYAAGPHEQTDFEHPPQKYHEHVIPNRMEPVQPITFRLLCFNESVGGVIGKGGTIVKALQHESGCDIKVLDSIPDSEDRIILITGPVHPDDRFSAAQDGVLRVQNRIARAVSDNGEKVLARILVSSNQIGCILGKGGSIITEIRKFTGAYIRIVARDQMPKWTSDIDEIVQMSGEFEAVQEALVQITGRLQHHFFRDMYPSVNHPPHPPFADQVAPYPPFGGRRDRSPPGMYSNLGPPFHNFDGAGGFPPHGHVHPNDERFAHNSHVQGNPHLGSGRLPPPAPWEHQGMRDGVGPLGIPDYAGVPPHRRNAGFGGGNQPAFVTSTTVEVSVPRAVVPSIYGENGYSLKQIRQISGICNGRVWFTLIVHGRKKLETSAGEQAA</sequence>
<feature type="domain" description="K Homology" evidence="4">
    <location>
        <begin position="342"/>
        <end position="417"/>
    </location>
</feature>
<accession>A0AAD4XGD9</accession>
<feature type="region of interest" description="Disordered" evidence="3">
    <location>
        <begin position="211"/>
        <end position="313"/>
    </location>
</feature>
<feature type="domain" description="K Homology" evidence="4">
    <location>
        <begin position="494"/>
        <end position="574"/>
    </location>
</feature>